<dbReference type="InterPro" id="IPR014002">
    <property type="entry name" value="Agenet_dom_plant"/>
</dbReference>
<feature type="region of interest" description="Disordered" evidence="1">
    <location>
        <begin position="572"/>
        <end position="592"/>
    </location>
</feature>
<dbReference type="InterPro" id="IPR008395">
    <property type="entry name" value="Agenet-like_dom"/>
</dbReference>
<evidence type="ECO:0000313" key="3">
    <source>
        <dbReference type="EMBL" id="KAK6931488.1"/>
    </source>
</evidence>
<reference evidence="3 4" key="1">
    <citation type="submission" date="2023-12" db="EMBL/GenBank/DDBJ databases">
        <title>A high-quality genome assembly for Dillenia turbinata (Dilleniales).</title>
        <authorList>
            <person name="Chanderbali A."/>
        </authorList>
    </citation>
    <scope>NUCLEOTIDE SEQUENCE [LARGE SCALE GENOMIC DNA]</scope>
    <source>
        <strain evidence="3">LSX21</strain>
        <tissue evidence="3">Leaf</tissue>
    </source>
</reference>
<proteinExistence type="predicted"/>
<dbReference type="Gene3D" id="2.30.30.490">
    <property type="match status" value="1"/>
</dbReference>
<feature type="domain" description="BAH" evidence="2">
    <location>
        <begin position="163"/>
        <end position="280"/>
    </location>
</feature>
<dbReference type="AlphaFoldDB" id="A0AAN8ZF34"/>
<dbReference type="Pfam" id="PF01426">
    <property type="entry name" value="BAH"/>
    <property type="match status" value="1"/>
</dbReference>
<organism evidence="3 4">
    <name type="scientific">Dillenia turbinata</name>
    <dbReference type="NCBI Taxonomy" id="194707"/>
    <lineage>
        <taxon>Eukaryota</taxon>
        <taxon>Viridiplantae</taxon>
        <taxon>Streptophyta</taxon>
        <taxon>Embryophyta</taxon>
        <taxon>Tracheophyta</taxon>
        <taxon>Spermatophyta</taxon>
        <taxon>Magnoliopsida</taxon>
        <taxon>eudicotyledons</taxon>
        <taxon>Gunneridae</taxon>
        <taxon>Pentapetalae</taxon>
        <taxon>Dilleniales</taxon>
        <taxon>Dilleniaceae</taxon>
        <taxon>Dillenia</taxon>
    </lineage>
</organism>
<dbReference type="PANTHER" id="PTHR31917">
    <property type="entry name" value="AGENET DOMAIN-CONTAINING PROTEIN-RELATED"/>
    <property type="match status" value="1"/>
</dbReference>
<dbReference type="PANTHER" id="PTHR31917:SF58">
    <property type="entry name" value="AGENET AND BROMO-ADJACENT HOMOLOGY (BAH) DOMAIN-CONTAINING PROTEIN"/>
    <property type="match status" value="1"/>
</dbReference>
<dbReference type="SMART" id="SM00743">
    <property type="entry name" value="Agenet"/>
    <property type="match status" value="2"/>
</dbReference>
<dbReference type="GO" id="GO:0003682">
    <property type="term" value="F:chromatin binding"/>
    <property type="evidence" value="ECO:0007669"/>
    <property type="project" value="InterPro"/>
</dbReference>
<accession>A0AAN8ZF34</accession>
<dbReference type="InterPro" id="IPR001025">
    <property type="entry name" value="BAH_dom"/>
</dbReference>
<evidence type="ECO:0000313" key="4">
    <source>
        <dbReference type="Proteomes" id="UP001370490"/>
    </source>
</evidence>
<keyword evidence="4" id="KW-1185">Reference proteome</keyword>
<dbReference type="SMART" id="SM00439">
    <property type="entry name" value="BAH"/>
    <property type="match status" value="1"/>
</dbReference>
<protein>
    <submittedName>
        <fullName evidence="3">Agenet-like domain</fullName>
    </submittedName>
</protein>
<name>A0AAN8ZF34_9MAGN</name>
<evidence type="ECO:0000259" key="2">
    <source>
        <dbReference type="PROSITE" id="PS51038"/>
    </source>
</evidence>
<dbReference type="Pfam" id="PF05641">
    <property type="entry name" value="Agenet"/>
    <property type="match status" value="1"/>
</dbReference>
<dbReference type="InterPro" id="IPR043151">
    <property type="entry name" value="BAH_sf"/>
</dbReference>
<dbReference type="Proteomes" id="UP001370490">
    <property type="component" value="Unassembled WGS sequence"/>
</dbReference>
<dbReference type="PROSITE" id="PS51038">
    <property type="entry name" value="BAH"/>
    <property type="match status" value="1"/>
</dbReference>
<gene>
    <name evidence="3" type="ORF">RJ641_003281</name>
</gene>
<sequence length="679" mass="77089">MERYGATPSSSASSSSNPFVNWEEFYVSSDRGRREIHYYLKKRDGISDLALIGRERSHRHMFYDYNIKNRSLVSVLPSQKLKSRREVIDWLNSIVSEASRHGSSQSAGASRGLKDVNKSNTQAVKDNHLWKLGHSTKEFVWLGSSWTCRKRRKHYESFQRNGTKISVHDFVFVLAEEDKRLVAYLEDLYEDSRGNRMVVVQWFHRIDEVGITLPHKYNDREIFFSLCLQDLSIECINGLATVLSPQHYEKFVKEAAHTQLEPFVCDRLFDCDEVKPFNLTQVKGYWKQEILRYMYTSSPSRDAAKSQMSETTLKVEDTDNDGFEFRPTKRHRWSKDGDVRVNSSNEKEPTNIVDVEVRVCSVKEGCSPASLSGKEAISPLQLLALGSQVEILSQDSGMIGCWLRASVIKRSKDKEWVMRSRIALPDDLGLRTSGRTTIRPARDSNNHKDSRIVGIGSIVDAWWFDGWWEGIVIKIETDDRYHVFFPGEKRESIFSRGDLRHSQEWLGNKWMPIKERADAVSLILSGRSTNQVEGECCRTDVAGSSVYGASVCEGTEKVTDIQESLAFKNASGCSISRSDSGDDKARGSKTVPDLLNDDRLAKLKWKSRKRRHGNSSSAEKPSRSGESGEIFPEVESHSFEGFVIPKSLKVDHENCKYVGDSLFGGSSVVPPLTNLVMSR</sequence>
<feature type="region of interest" description="Disordered" evidence="1">
    <location>
        <begin position="606"/>
        <end position="629"/>
    </location>
</feature>
<evidence type="ECO:0000256" key="1">
    <source>
        <dbReference type="SAM" id="MobiDB-lite"/>
    </source>
</evidence>
<dbReference type="EMBL" id="JBAMMX010000011">
    <property type="protein sequence ID" value="KAK6931488.1"/>
    <property type="molecule type" value="Genomic_DNA"/>
</dbReference>
<comment type="caution">
    <text evidence="3">The sequence shown here is derived from an EMBL/GenBank/DDBJ whole genome shotgun (WGS) entry which is preliminary data.</text>
</comment>